<reference evidence="3" key="1">
    <citation type="submission" date="2021-02" db="EMBL/GenBank/DDBJ databases">
        <authorList>
            <person name="Nieuwenhuis M."/>
            <person name="Van De Peppel L.J.J."/>
        </authorList>
    </citation>
    <scope>NUCLEOTIDE SEQUENCE</scope>
    <source>
        <strain evidence="3">D49</strain>
    </source>
</reference>
<feature type="domain" description="DUF6697" evidence="2">
    <location>
        <begin position="82"/>
        <end position="279"/>
    </location>
</feature>
<feature type="compositionally biased region" description="Basic residues" evidence="1">
    <location>
        <begin position="298"/>
        <end position="311"/>
    </location>
</feature>
<dbReference type="AlphaFoldDB" id="A0A9P7FW01"/>
<evidence type="ECO:0000313" key="4">
    <source>
        <dbReference type="Proteomes" id="UP000717328"/>
    </source>
</evidence>
<comment type="caution">
    <text evidence="3">The sequence shown here is derived from an EMBL/GenBank/DDBJ whole genome shotgun (WGS) entry which is preliminary data.</text>
</comment>
<protein>
    <recommendedName>
        <fullName evidence="2">DUF6697 domain-containing protein</fullName>
    </recommendedName>
</protein>
<dbReference type="InterPro" id="IPR046520">
    <property type="entry name" value="DUF6697"/>
</dbReference>
<feature type="compositionally biased region" description="Basic and acidic residues" evidence="1">
    <location>
        <begin position="333"/>
        <end position="342"/>
    </location>
</feature>
<accession>A0A9P7FW01</accession>
<gene>
    <name evidence="3" type="ORF">H0H81_006402</name>
</gene>
<evidence type="ECO:0000256" key="1">
    <source>
        <dbReference type="SAM" id="MobiDB-lite"/>
    </source>
</evidence>
<proteinExistence type="predicted"/>
<dbReference type="Pfam" id="PF20411">
    <property type="entry name" value="DUF6697"/>
    <property type="match status" value="1"/>
</dbReference>
<dbReference type="EMBL" id="JABCKI010005730">
    <property type="protein sequence ID" value="KAG5639143.1"/>
    <property type="molecule type" value="Genomic_DNA"/>
</dbReference>
<keyword evidence="4" id="KW-1185">Reference proteome</keyword>
<organism evidence="3 4">
    <name type="scientific">Sphagnurus paluster</name>
    <dbReference type="NCBI Taxonomy" id="117069"/>
    <lineage>
        <taxon>Eukaryota</taxon>
        <taxon>Fungi</taxon>
        <taxon>Dikarya</taxon>
        <taxon>Basidiomycota</taxon>
        <taxon>Agaricomycotina</taxon>
        <taxon>Agaricomycetes</taxon>
        <taxon>Agaricomycetidae</taxon>
        <taxon>Agaricales</taxon>
        <taxon>Tricholomatineae</taxon>
        <taxon>Lyophyllaceae</taxon>
        <taxon>Sphagnurus</taxon>
    </lineage>
</organism>
<evidence type="ECO:0000313" key="3">
    <source>
        <dbReference type="EMBL" id="KAG5639143.1"/>
    </source>
</evidence>
<name>A0A9P7FW01_9AGAR</name>
<dbReference type="Proteomes" id="UP000717328">
    <property type="component" value="Unassembled WGS sequence"/>
</dbReference>
<feature type="region of interest" description="Disordered" evidence="1">
    <location>
        <begin position="284"/>
        <end position="363"/>
    </location>
</feature>
<evidence type="ECO:0000259" key="2">
    <source>
        <dbReference type="Pfam" id="PF20411"/>
    </source>
</evidence>
<reference evidence="3" key="2">
    <citation type="submission" date="2021-10" db="EMBL/GenBank/DDBJ databases">
        <title>Phylogenomics reveals ancestral predisposition of the termite-cultivated fungus Termitomyces towards a domesticated lifestyle.</title>
        <authorList>
            <person name="Auxier B."/>
            <person name="Grum-Grzhimaylo A."/>
            <person name="Cardenas M.E."/>
            <person name="Lodge J.D."/>
            <person name="Laessoe T."/>
            <person name="Pedersen O."/>
            <person name="Smith M.E."/>
            <person name="Kuyper T.W."/>
            <person name="Franco-Molano E.A."/>
            <person name="Baroni T.J."/>
            <person name="Aanen D.K."/>
        </authorList>
    </citation>
    <scope>NUCLEOTIDE SEQUENCE</scope>
    <source>
        <strain evidence="3">D49</strain>
    </source>
</reference>
<feature type="region of interest" description="Disordered" evidence="1">
    <location>
        <begin position="1"/>
        <end position="44"/>
    </location>
</feature>
<feature type="compositionally biased region" description="Acidic residues" evidence="1">
    <location>
        <begin position="317"/>
        <end position="327"/>
    </location>
</feature>
<sequence>MEEGVRPSKRRKMSADPPLPKVEVMPPSQESTDDKKKLNALKNPKFKKKGDHVVLNTLLDRLRPIGLDPYPIPLDRKTQDVMVTRKFMSQTYGGSPQETYPNIAPKNQALHNFRDFMYLHMDYNSHAPQVPGAPGLYFDTSNGLPAGPIPGTWRVLTRITSTTPVLWQYQGQYVMAPAPSLTKEEWASQSPKVREKWAQKISDEGWGRETRARVALRRRLQREFTEEELEAALAEPSQYDEISSGMIAEAFLRGEETLAVWTMKCVGYEGDFQRDIAEKLVQNAVKQPRSAQNQQGDKKRKDRGRQKRKAQPRAVSPEDDEAEDSMEEMYISDSDKNQKPEKVLSVYRPRGTRSRPEPEAKAA</sequence>
<dbReference type="OrthoDB" id="3176940at2759"/>
<feature type="compositionally biased region" description="Basic and acidic residues" evidence="1">
    <location>
        <begin position="354"/>
        <end position="363"/>
    </location>
</feature>